<sequence length="764" mass="86068">MEWVAAIGLASGILTFVTFSHEVFKVAREVRERGSVANHAQLKMLTEQMRKTGVELSQLGPANNTSGGPHTAVSEHVTSLVAIAEDCQRYCDELETLLMELVVPSGPRGSRTQRAATIGKVAIKTLFKKGKIEDLESNIDKSRSAAMLPLQLLLRDGQLSIQVELSGLRFDSQSTYNALSAELSTLSSSIAQQGTQLNSVMAAGDTVQQMLGCHLAALDDIQSSLGLLLDSRAAPPPEIRILKQLFFSSMFSREDQVRDSHEGTFDWILGNPGGNDEDSDGKLAQSGRLLAWLSREHGIFHISGKAGAGKSTLMKTLVKHPRTMVELRKWSEGKRLVFARFFFWRTGGQMERSLAGLYRSLLFETLRECPELIQIVFPDAYSTFSAKSPGHCIEELFFSPERVAKALQNLVVLRPPEAYRFCFFIDGLDEYGEDADDDGGEDIAYDELASQLETWASNTGVKILVSSRPEFDHRFSESSRMRLHELTQGDIFKFTRGLLMKHRNFHHIQNYCKHICRHVVDRADGVFLWADIAARSLYASLTMHESVSTMIRKLDDLPRTMVQLYEKLLGRLSDSDWLRCCKVLLYAARHELTNEDFSALSVAWLDDWDHPGFPASLSETPRPYSRREVQDMLATAEARLQHLTQGLLEIGKGGRSCGAGNCSSIQRYHVQFFHRSVRDFVRKNPRMQEVSRRFPSLVNGEIFYRLRLAELWFAPTEHLVRRRKDQLTEERSHNTTPKGRELNDSIANQHMMVIGPGGSWSLAR</sequence>
<keyword evidence="6" id="KW-1185">Reference proteome</keyword>
<organism evidence="5 6">
    <name type="scientific">Chaetomidium leptoderma</name>
    <dbReference type="NCBI Taxonomy" id="669021"/>
    <lineage>
        <taxon>Eukaryota</taxon>
        <taxon>Fungi</taxon>
        <taxon>Dikarya</taxon>
        <taxon>Ascomycota</taxon>
        <taxon>Pezizomycotina</taxon>
        <taxon>Sordariomycetes</taxon>
        <taxon>Sordariomycetidae</taxon>
        <taxon>Sordariales</taxon>
        <taxon>Chaetomiaceae</taxon>
        <taxon>Chaetomidium</taxon>
    </lineage>
</organism>
<accession>A0AAN6ZXB5</accession>
<dbReference type="PANTHER" id="PTHR10039">
    <property type="entry name" value="AMELOGENIN"/>
    <property type="match status" value="1"/>
</dbReference>
<dbReference type="Proteomes" id="UP001302745">
    <property type="component" value="Unassembled WGS sequence"/>
</dbReference>
<name>A0AAN6ZXB5_9PEZI</name>
<dbReference type="SUPFAM" id="SSF52540">
    <property type="entry name" value="P-loop containing nucleoside triphosphate hydrolases"/>
    <property type="match status" value="1"/>
</dbReference>
<reference evidence="5" key="1">
    <citation type="journal article" date="2023" name="Mol. Phylogenet. Evol.">
        <title>Genome-scale phylogeny and comparative genomics of the fungal order Sordariales.</title>
        <authorList>
            <person name="Hensen N."/>
            <person name="Bonometti L."/>
            <person name="Westerberg I."/>
            <person name="Brannstrom I.O."/>
            <person name="Guillou S."/>
            <person name="Cros-Aarteil S."/>
            <person name="Calhoun S."/>
            <person name="Haridas S."/>
            <person name="Kuo A."/>
            <person name="Mondo S."/>
            <person name="Pangilinan J."/>
            <person name="Riley R."/>
            <person name="LaButti K."/>
            <person name="Andreopoulos B."/>
            <person name="Lipzen A."/>
            <person name="Chen C."/>
            <person name="Yan M."/>
            <person name="Daum C."/>
            <person name="Ng V."/>
            <person name="Clum A."/>
            <person name="Steindorff A."/>
            <person name="Ohm R.A."/>
            <person name="Martin F."/>
            <person name="Silar P."/>
            <person name="Natvig D.O."/>
            <person name="Lalanne C."/>
            <person name="Gautier V."/>
            <person name="Ament-Velasquez S.L."/>
            <person name="Kruys A."/>
            <person name="Hutchinson M.I."/>
            <person name="Powell A.J."/>
            <person name="Barry K."/>
            <person name="Miller A.N."/>
            <person name="Grigoriev I.V."/>
            <person name="Debuchy R."/>
            <person name="Gladieux P."/>
            <person name="Hiltunen Thoren M."/>
            <person name="Johannesson H."/>
        </authorList>
    </citation>
    <scope>NUCLEOTIDE SEQUENCE</scope>
    <source>
        <strain evidence="5">CBS 538.74</strain>
    </source>
</reference>
<gene>
    <name evidence="5" type="ORF">C8A00DRAFT_15225</name>
</gene>
<protein>
    <recommendedName>
        <fullName evidence="7">NACHT domain-containing protein</fullName>
    </recommendedName>
</protein>
<evidence type="ECO:0000313" key="6">
    <source>
        <dbReference type="Proteomes" id="UP001302745"/>
    </source>
</evidence>
<dbReference type="PANTHER" id="PTHR10039:SF5">
    <property type="entry name" value="NACHT DOMAIN-CONTAINING PROTEIN"/>
    <property type="match status" value="1"/>
</dbReference>
<dbReference type="AlphaFoldDB" id="A0AAN6ZXB5"/>
<feature type="domain" description="Nephrocystin 3-like N-terminal" evidence="3">
    <location>
        <begin position="285"/>
        <end position="468"/>
    </location>
</feature>
<feature type="compositionally biased region" description="Basic and acidic residues" evidence="2">
    <location>
        <begin position="725"/>
        <end position="743"/>
    </location>
</feature>
<proteinExistence type="predicted"/>
<evidence type="ECO:0000259" key="3">
    <source>
        <dbReference type="Pfam" id="PF24883"/>
    </source>
</evidence>
<dbReference type="Gene3D" id="3.40.50.300">
    <property type="entry name" value="P-loop containing nucleotide triphosphate hydrolases"/>
    <property type="match status" value="1"/>
</dbReference>
<reference evidence="5" key="2">
    <citation type="submission" date="2023-05" db="EMBL/GenBank/DDBJ databases">
        <authorList>
            <consortium name="Lawrence Berkeley National Laboratory"/>
            <person name="Steindorff A."/>
            <person name="Hensen N."/>
            <person name="Bonometti L."/>
            <person name="Westerberg I."/>
            <person name="Brannstrom I.O."/>
            <person name="Guillou S."/>
            <person name="Cros-Aarteil S."/>
            <person name="Calhoun S."/>
            <person name="Haridas S."/>
            <person name="Kuo A."/>
            <person name="Mondo S."/>
            <person name="Pangilinan J."/>
            <person name="Riley R."/>
            <person name="Labutti K."/>
            <person name="Andreopoulos B."/>
            <person name="Lipzen A."/>
            <person name="Chen C."/>
            <person name="Yanf M."/>
            <person name="Daum C."/>
            <person name="Ng V."/>
            <person name="Clum A."/>
            <person name="Ohm R."/>
            <person name="Martin F."/>
            <person name="Silar P."/>
            <person name="Natvig D."/>
            <person name="Lalanne C."/>
            <person name="Gautier V."/>
            <person name="Ament-Velasquez S.L."/>
            <person name="Kruys A."/>
            <person name="Hutchinson M.I."/>
            <person name="Powell A.J."/>
            <person name="Barry K."/>
            <person name="Miller A.N."/>
            <person name="Grigoriev I.V."/>
            <person name="Debuchy R."/>
            <person name="Gladieux P."/>
            <person name="Thoren M.H."/>
            <person name="Johannesson H."/>
        </authorList>
    </citation>
    <scope>NUCLEOTIDE SEQUENCE</scope>
    <source>
        <strain evidence="5">CBS 538.74</strain>
    </source>
</reference>
<dbReference type="InterPro" id="IPR027417">
    <property type="entry name" value="P-loop_NTPase"/>
</dbReference>
<evidence type="ECO:0000259" key="4">
    <source>
        <dbReference type="Pfam" id="PF25053"/>
    </source>
</evidence>
<dbReference type="InterPro" id="IPR056884">
    <property type="entry name" value="NPHP3-like_N"/>
</dbReference>
<evidence type="ECO:0000256" key="2">
    <source>
        <dbReference type="SAM" id="MobiDB-lite"/>
    </source>
</evidence>
<comment type="caution">
    <text evidence="5">The sequence shown here is derived from an EMBL/GenBank/DDBJ whole genome shotgun (WGS) entry which is preliminary data.</text>
</comment>
<evidence type="ECO:0000256" key="1">
    <source>
        <dbReference type="ARBA" id="ARBA00022737"/>
    </source>
</evidence>
<dbReference type="EMBL" id="MU856936">
    <property type="protein sequence ID" value="KAK4153594.1"/>
    <property type="molecule type" value="Genomic_DNA"/>
</dbReference>
<feature type="domain" description="DUF7791" evidence="4">
    <location>
        <begin position="591"/>
        <end position="684"/>
    </location>
</feature>
<dbReference type="Pfam" id="PF24883">
    <property type="entry name" value="NPHP3_N"/>
    <property type="match status" value="1"/>
</dbReference>
<keyword evidence="1" id="KW-0677">Repeat</keyword>
<feature type="region of interest" description="Disordered" evidence="2">
    <location>
        <begin position="723"/>
        <end position="745"/>
    </location>
</feature>
<evidence type="ECO:0008006" key="7">
    <source>
        <dbReference type="Google" id="ProtNLM"/>
    </source>
</evidence>
<dbReference type="InterPro" id="IPR056693">
    <property type="entry name" value="DUF7791"/>
</dbReference>
<dbReference type="Pfam" id="PF25053">
    <property type="entry name" value="DUF7791"/>
    <property type="match status" value="1"/>
</dbReference>
<evidence type="ECO:0000313" key="5">
    <source>
        <dbReference type="EMBL" id="KAK4153594.1"/>
    </source>
</evidence>